<protein>
    <recommendedName>
        <fullName evidence="3">Lipoprotein</fullName>
    </recommendedName>
</protein>
<dbReference type="Proteomes" id="UP000215214">
    <property type="component" value="Chromosome TJEJU"/>
</dbReference>
<proteinExistence type="predicted"/>
<evidence type="ECO:0000313" key="2">
    <source>
        <dbReference type="Proteomes" id="UP000215214"/>
    </source>
</evidence>
<gene>
    <name evidence="1" type="ORF">TJEJU_3139</name>
</gene>
<keyword evidence="2" id="KW-1185">Reference proteome</keyword>
<organism evidence="1 2">
    <name type="scientific">Tenacibaculum jejuense</name>
    <dbReference type="NCBI Taxonomy" id="584609"/>
    <lineage>
        <taxon>Bacteria</taxon>
        <taxon>Pseudomonadati</taxon>
        <taxon>Bacteroidota</taxon>
        <taxon>Flavobacteriia</taxon>
        <taxon>Flavobacteriales</taxon>
        <taxon>Flavobacteriaceae</taxon>
        <taxon>Tenacibaculum</taxon>
    </lineage>
</organism>
<dbReference type="RefSeq" id="WP_095073590.1">
    <property type="nucleotide sequence ID" value="NZ_LT899436.1"/>
</dbReference>
<dbReference type="Gene3D" id="2.170.15.10">
    <property type="entry name" value="Proaerolysin, chain A, domain 3"/>
    <property type="match status" value="1"/>
</dbReference>
<name>A0A238UE91_9FLAO</name>
<dbReference type="EMBL" id="LT899436">
    <property type="protein sequence ID" value="SNR16794.1"/>
    <property type="molecule type" value="Genomic_DNA"/>
</dbReference>
<reference evidence="1 2" key="1">
    <citation type="submission" date="2017-07" db="EMBL/GenBank/DDBJ databases">
        <authorList>
            <person name="Sun Z.S."/>
            <person name="Albrecht U."/>
            <person name="Echele G."/>
            <person name="Lee C.C."/>
        </authorList>
    </citation>
    <scope>NUCLEOTIDE SEQUENCE [LARGE SCALE GENOMIC DNA]</scope>
    <source>
        <strain evidence="2">type strain: KCTC 22618</strain>
    </source>
</reference>
<evidence type="ECO:0000313" key="1">
    <source>
        <dbReference type="EMBL" id="SNR16794.1"/>
    </source>
</evidence>
<sequence length="340" mass="39059">MQKIIKSLSYLVFFCLIISCNNDDELESLDRIESSKKNNEEVEYVYGPIIKIQDDFNENNFSNRLRTKISNDWKRLDNKDLKGLSGKKTIDFTNQHDLRGRFAWALKSGDKWPVSVSINNNKFESGKGSKNPNSQFKWYADYRVNGTLIKRTKSDYGKWKKVEGTNRRSARNKSGKRKFMELPGEWRVAIKNTSHWNVEGNIGVELGGEIKVPLVADASAKISVSLKHGFGGSKDKTITEVFKGGGIWVPAGKEVVWELSERHQTIKSEWKAPLEFKGLIGADYGAKKYEGHHFWAVEAGWFFHEYTRKDNEFFTINVTEESGKEIRVRSWVINDTTVEQ</sequence>
<dbReference type="KEGG" id="tje:TJEJU_3139"/>
<dbReference type="PROSITE" id="PS51257">
    <property type="entry name" value="PROKAR_LIPOPROTEIN"/>
    <property type="match status" value="1"/>
</dbReference>
<dbReference type="OrthoDB" id="1232588at2"/>
<dbReference type="AlphaFoldDB" id="A0A238UE91"/>
<accession>A0A238UE91</accession>
<evidence type="ECO:0008006" key="3">
    <source>
        <dbReference type="Google" id="ProtNLM"/>
    </source>
</evidence>